<evidence type="ECO:0000313" key="3">
    <source>
        <dbReference type="Proteomes" id="UP000261212"/>
    </source>
</evidence>
<protein>
    <submittedName>
        <fullName evidence="2">SAM-dependent methyltransferase</fullName>
    </submittedName>
</protein>
<sequence length="245" mass="28768">MNLRLDDLQIKNYYIYQDTDSFCFGVDAVLLANFMAKFIKRNDKVIDLCSGSGIIPILIYAKRENKDITMVEVNKDMCSVAERSLEYNKIETIDIINNDLNQLDKSLYNKFDSLSVNPPYYKTNSGIISENDNKKIARHEILCNFDDIAKVSSKLLKDKGKFFLVHRTDRFEEILLTLNKYRLTVKDVKFIYPKKNKNSNLFLLKAVKNAKQAMNILPSLIMYQDNDQYTKEFMEYYYEDRTSKQ</sequence>
<dbReference type="InterPro" id="IPR029063">
    <property type="entry name" value="SAM-dependent_MTases_sf"/>
</dbReference>
<dbReference type="PANTHER" id="PTHR47739:SF1">
    <property type="entry name" value="TRNA1(VAL) (ADENINE(37)-N6)-METHYLTRANSFERASE"/>
    <property type="match status" value="1"/>
</dbReference>
<dbReference type="AlphaFoldDB" id="A0A3E3E2F3"/>
<comment type="caution">
    <text evidence="2">The sequence shown here is derived from an EMBL/GenBank/DDBJ whole genome shotgun (WGS) entry which is preliminary data.</text>
</comment>
<dbReference type="InterPro" id="IPR007848">
    <property type="entry name" value="Small_mtfrase_dom"/>
</dbReference>
<dbReference type="SUPFAM" id="SSF53335">
    <property type="entry name" value="S-adenosyl-L-methionine-dependent methyltransferases"/>
    <property type="match status" value="1"/>
</dbReference>
<dbReference type="CDD" id="cd02440">
    <property type="entry name" value="AdoMet_MTases"/>
    <property type="match status" value="1"/>
</dbReference>
<evidence type="ECO:0000259" key="1">
    <source>
        <dbReference type="Pfam" id="PF05175"/>
    </source>
</evidence>
<evidence type="ECO:0000313" key="2">
    <source>
        <dbReference type="EMBL" id="RGD75740.1"/>
    </source>
</evidence>
<dbReference type="Proteomes" id="UP000261212">
    <property type="component" value="Unassembled WGS sequence"/>
</dbReference>
<reference evidence="2 3" key="1">
    <citation type="submission" date="2018-08" db="EMBL/GenBank/DDBJ databases">
        <title>A genome reference for cultivated species of the human gut microbiota.</title>
        <authorList>
            <person name="Zou Y."/>
            <person name="Xue W."/>
            <person name="Luo G."/>
        </authorList>
    </citation>
    <scope>NUCLEOTIDE SEQUENCE [LARGE SCALE GENOMIC DNA]</scope>
    <source>
        <strain evidence="2 3">AM25-6</strain>
    </source>
</reference>
<feature type="domain" description="Methyltransferase small" evidence="1">
    <location>
        <begin position="29"/>
        <end position="167"/>
    </location>
</feature>
<dbReference type="Gene3D" id="3.40.50.150">
    <property type="entry name" value="Vaccinia Virus protein VP39"/>
    <property type="match status" value="1"/>
</dbReference>
<dbReference type="InterPro" id="IPR050210">
    <property type="entry name" value="tRNA_Adenine-N(6)_MTase"/>
</dbReference>
<dbReference type="RefSeq" id="WP_117530782.1">
    <property type="nucleotide sequence ID" value="NZ_QUSM01000001.1"/>
</dbReference>
<gene>
    <name evidence="2" type="ORF">DW687_00005</name>
</gene>
<name>A0A3E3E2F3_9FIRM</name>
<keyword evidence="2" id="KW-0489">Methyltransferase</keyword>
<keyword evidence="2" id="KW-0808">Transferase</keyword>
<organism evidence="2 3">
    <name type="scientific">Anaerofustis stercorihominis</name>
    <dbReference type="NCBI Taxonomy" id="214853"/>
    <lineage>
        <taxon>Bacteria</taxon>
        <taxon>Bacillati</taxon>
        <taxon>Bacillota</taxon>
        <taxon>Clostridia</taxon>
        <taxon>Eubacteriales</taxon>
        <taxon>Eubacteriaceae</taxon>
        <taxon>Anaerofustis</taxon>
    </lineage>
</organism>
<dbReference type="EMBL" id="QUSM01000001">
    <property type="protein sequence ID" value="RGD75740.1"/>
    <property type="molecule type" value="Genomic_DNA"/>
</dbReference>
<proteinExistence type="predicted"/>
<accession>A0A3E3E2F3</accession>
<dbReference type="GO" id="GO:0032259">
    <property type="term" value="P:methylation"/>
    <property type="evidence" value="ECO:0007669"/>
    <property type="project" value="UniProtKB-KW"/>
</dbReference>
<dbReference type="GO" id="GO:0008168">
    <property type="term" value="F:methyltransferase activity"/>
    <property type="evidence" value="ECO:0007669"/>
    <property type="project" value="UniProtKB-KW"/>
</dbReference>
<dbReference type="Pfam" id="PF05175">
    <property type="entry name" value="MTS"/>
    <property type="match status" value="1"/>
</dbReference>
<dbReference type="PANTHER" id="PTHR47739">
    <property type="entry name" value="TRNA1(VAL) (ADENINE(37)-N6)-METHYLTRANSFERASE"/>
    <property type="match status" value="1"/>
</dbReference>